<reference evidence="3 4" key="1">
    <citation type="journal article" date="2016" name="Sci. Rep.">
        <title>Metabolic traits of an uncultured archaeal lineage -MSBL1- from brine pools of the Red Sea.</title>
        <authorList>
            <person name="Mwirichia R."/>
            <person name="Alam I."/>
            <person name="Rashid M."/>
            <person name="Vinu M."/>
            <person name="Ba-Alawi W."/>
            <person name="Anthony Kamau A."/>
            <person name="Kamanda Ngugi D."/>
            <person name="Goker M."/>
            <person name="Klenk H.P."/>
            <person name="Bajic V."/>
            <person name="Stingl U."/>
        </authorList>
    </citation>
    <scope>NUCLEOTIDE SEQUENCE [LARGE SCALE GENOMIC DNA]</scope>
    <source>
        <strain evidence="3">SCGC-AAA382A13</strain>
    </source>
</reference>
<dbReference type="SUPFAM" id="SSF51735">
    <property type="entry name" value="NAD(P)-binding Rossmann-fold domains"/>
    <property type="match status" value="1"/>
</dbReference>
<accession>A0A133VG86</accession>
<comment type="caution">
    <text evidence="3">The sequence shown here is derived from an EMBL/GenBank/DDBJ whole genome shotgun (WGS) entry which is preliminary data.</text>
</comment>
<evidence type="ECO:0008006" key="5">
    <source>
        <dbReference type="Google" id="ProtNLM"/>
    </source>
</evidence>
<dbReference type="Gene3D" id="3.30.360.10">
    <property type="entry name" value="Dihydrodipicolinate Reductase, domain 2"/>
    <property type="match status" value="1"/>
</dbReference>
<feature type="domain" description="Saccharopine dehydrogenase NADP binding" evidence="1">
    <location>
        <begin position="5"/>
        <end position="122"/>
    </location>
</feature>
<dbReference type="AlphaFoldDB" id="A0A133VG86"/>
<dbReference type="PANTHER" id="PTHR43796:SF2">
    <property type="entry name" value="CARBOXYNORSPERMIDINE SYNTHASE"/>
    <property type="match status" value="1"/>
</dbReference>
<protein>
    <recommendedName>
        <fullName evidence="5">Saccharopine dehydrogenase</fullName>
    </recommendedName>
</protein>
<dbReference type="Pfam" id="PF16653">
    <property type="entry name" value="Sacchrp_dh_C"/>
    <property type="match status" value="1"/>
</dbReference>
<keyword evidence="4" id="KW-1185">Reference proteome</keyword>
<gene>
    <name evidence="3" type="ORF">AKJ50_00915</name>
</gene>
<dbReference type="Proteomes" id="UP000070311">
    <property type="component" value="Unassembled WGS sequence"/>
</dbReference>
<sequence length="383" mass="42512">MTKLLMLGGAGAMGSETTKDLVKTSDFSEIVLGDNDVEKAEKFASKLDDDRLSVIEVDASDVDDLAEKMEGFDIVASALPYRFDLNVTKACVRTGVDGIDLDNEEDQWDYNKEAKEKGITYIPGCGATPGTTNLMARRGVELLEEAEEVSISFAAFRSTAIAPGLLQTTFAEFEPDIESRIYYENGKFIQVPPLTGGKSVEFHEQIGKQEVVYIPHPETKTIPATFSNLNKVEVRGCFPPKTMELVKLLNEYDFYREEPISVDDQQIKPLDFIRELLLNTPSAKKAPVWAYGLIVEVSGTYKEKPAKVTLKNNHPSMDKWGGKSAYGKNVGIPLSIGVQMLAEGKIDKKGVKPPEEAIKPTEFFEELSKRGIEIQEDFERYAS</sequence>
<dbReference type="EMBL" id="LHYD01000011">
    <property type="protein sequence ID" value="KXB05461.1"/>
    <property type="molecule type" value="Genomic_DNA"/>
</dbReference>
<evidence type="ECO:0000313" key="4">
    <source>
        <dbReference type="Proteomes" id="UP000070311"/>
    </source>
</evidence>
<dbReference type="InterPro" id="IPR032095">
    <property type="entry name" value="Sacchrp_dh-like_C"/>
</dbReference>
<dbReference type="PANTHER" id="PTHR43796">
    <property type="entry name" value="CARBOXYNORSPERMIDINE SYNTHASE"/>
    <property type="match status" value="1"/>
</dbReference>
<evidence type="ECO:0000313" key="3">
    <source>
        <dbReference type="EMBL" id="KXB05461.1"/>
    </source>
</evidence>
<dbReference type="Gene3D" id="3.40.50.720">
    <property type="entry name" value="NAD(P)-binding Rossmann-like Domain"/>
    <property type="match status" value="1"/>
</dbReference>
<proteinExistence type="predicted"/>
<feature type="domain" description="Saccharopine dehydrogenase-like C-terminal" evidence="2">
    <location>
        <begin position="181"/>
        <end position="372"/>
    </location>
</feature>
<dbReference type="Pfam" id="PF03435">
    <property type="entry name" value="Sacchrp_dh_NADP"/>
    <property type="match status" value="1"/>
</dbReference>
<evidence type="ECO:0000259" key="1">
    <source>
        <dbReference type="Pfam" id="PF03435"/>
    </source>
</evidence>
<organism evidence="3 4">
    <name type="scientific">candidate division MSBL1 archaeon SCGC-AAA382A13</name>
    <dbReference type="NCBI Taxonomy" id="1698279"/>
    <lineage>
        <taxon>Archaea</taxon>
        <taxon>Methanobacteriati</taxon>
        <taxon>Methanobacteriota</taxon>
        <taxon>candidate division MSBL1</taxon>
    </lineage>
</organism>
<dbReference type="InterPro" id="IPR036291">
    <property type="entry name" value="NAD(P)-bd_dom_sf"/>
</dbReference>
<name>A0A133VG86_9EURY</name>
<dbReference type="InterPro" id="IPR005097">
    <property type="entry name" value="Sacchrp_dh_NADP-bd"/>
</dbReference>
<evidence type="ECO:0000259" key="2">
    <source>
        <dbReference type="Pfam" id="PF16653"/>
    </source>
</evidence>